<organism evidence="1 2">
    <name type="scientific">Teladorsagia circumcincta</name>
    <name type="common">Brown stomach worm</name>
    <name type="synonym">Ostertagia circumcincta</name>
    <dbReference type="NCBI Taxonomy" id="45464"/>
    <lineage>
        <taxon>Eukaryota</taxon>
        <taxon>Metazoa</taxon>
        <taxon>Ecdysozoa</taxon>
        <taxon>Nematoda</taxon>
        <taxon>Chromadorea</taxon>
        <taxon>Rhabditida</taxon>
        <taxon>Rhabditina</taxon>
        <taxon>Rhabditomorpha</taxon>
        <taxon>Strongyloidea</taxon>
        <taxon>Trichostrongylidae</taxon>
        <taxon>Teladorsagia</taxon>
    </lineage>
</organism>
<keyword evidence="2" id="KW-1185">Reference proteome</keyword>
<dbReference type="Proteomes" id="UP000230423">
    <property type="component" value="Unassembled WGS sequence"/>
</dbReference>
<proteinExistence type="predicted"/>
<dbReference type="EMBL" id="KZ348181">
    <property type="protein sequence ID" value="PIO66561.1"/>
    <property type="molecule type" value="Genomic_DNA"/>
</dbReference>
<evidence type="ECO:0000313" key="1">
    <source>
        <dbReference type="EMBL" id="PIO66561.1"/>
    </source>
</evidence>
<name>A0A2G9U8I6_TELCI</name>
<evidence type="ECO:0000313" key="2">
    <source>
        <dbReference type="Proteomes" id="UP000230423"/>
    </source>
</evidence>
<reference evidence="1 2" key="1">
    <citation type="submission" date="2015-09" db="EMBL/GenBank/DDBJ databases">
        <title>Draft genome of the parasitic nematode Teladorsagia circumcincta isolate WARC Sus (inbred).</title>
        <authorList>
            <person name="Mitreva M."/>
        </authorList>
    </citation>
    <scope>NUCLEOTIDE SEQUENCE [LARGE SCALE GENOMIC DNA]</scope>
    <source>
        <strain evidence="1 2">S</strain>
    </source>
</reference>
<dbReference type="AlphaFoldDB" id="A0A2G9U8I6"/>
<sequence length="66" mass="7214">MNEWTSTAGTTNNTAGCNLISTGKVRVGHIGAVGYMKNGEKILEISRKQLRKDGVLDEDFDIEWGS</sequence>
<accession>A0A2G9U8I6</accession>
<gene>
    <name evidence="1" type="ORF">TELCIR_11724</name>
</gene>
<dbReference type="OrthoDB" id="5856191at2759"/>
<protein>
    <submittedName>
        <fullName evidence="1">Uncharacterized protein</fullName>
    </submittedName>
</protein>